<dbReference type="Pfam" id="PF13476">
    <property type="entry name" value="AAA_23"/>
    <property type="match status" value="1"/>
</dbReference>
<dbReference type="PANTHER" id="PTHR32114">
    <property type="entry name" value="ABC TRANSPORTER ABCH.3"/>
    <property type="match status" value="1"/>
</dbReference>
<name>A0ABS6E418_9FIRM</name>
<dbReference type="EMBL" id="JAHLPM010000004">
    <property type="protein sequence ID" value="MBU5437641.1"/>
    <property type="molecule type" value="Genomic_DNA"/>
</dbReference>
<proteinExistence type="predicted"/>
<organism evidence="3 4">
    <name type="scientific">Tissierella simiarum</name>
    <dbReference type="NCBI Taxonomy" id="2841534"/>
    <lineage>
        <taxon>Bacteria</taxon>
        <taxon>Bacillati</taxon>
        <taxon>Bacillota</taxon>
        <taxon>Tissierellia</taxon>
        <taxon>Tissierellales</taxon>
        <taxon>Tissierellaceae</taxon>
        <taxon>Tissierella</taxon>
    </lineage>
</organism>
<feature type="coiled-coil region" evidence="1">
    <location>
        <begin position="341"/>
        <end position="375"/>
    </location>
</feature>
<feature type="domain" description="Rad50/SbcC-type AAA" evidence="2">
    <location>
        <begin position="6"/>
        <end position="241"/>
    </location>
</feature>
<dbReference type="RefSeq" id="WP_216517945.1">
    <property type="nucleotide sequence ID" value="NZ_JAHLPM010000004.1"/>
</dbReference>
<accession>A0ABS6E418</accession>
<dbReference type="InterPro" id="IPR038729">
    <property type="entry name" value="Rad50/SbcC_AAA"/>
</dbReference>
<evidence type="ECO:0000256" key="1">
    <source>
        <dbReference type="SAM" id="Coils"/>
    </source>
</evidence>
<evidence type="ECO:0000259" key="2">
    <source>
        <dbReference type="Pfam" id="PF13476"/>
    </source>
</evidence>
<evidence type="ECO:0000313" key="3">
    <source>
        <dbReference type="EMBL" id="MBU5437641.1"/>
    </source>
</evidence>
<protein>
    <submittedName>
        <fullName evidence="3">AAA family ATPase</fullName>
    </submittedName>
</protein>
<comment type="caution">
    <text evidence="3">The sequence shown here is derived from an EMBL/GenBank/DDBJ whole genome shotgun (WGS) entry which is preliminary data.</text>
</comment>
<evidence type="ECO:0000313" key="4">
    <source>
        <dbReference type="Proteomes" id="UP000749471"/>
    </source>
</evidence>
<dbReference type="Proteomes" id="UP000749471">
    <property type="component" value="Unassembled WGS sequence"/>
</dbReference>
<reference evidence="3 4" key="1">
    <citation type="submission" date="2021-06" db="EMBL/GenBank/DDBJ databases">
        <authorList>
            <person name="Sun Q."/>
            <person name="Li D."/>
        </authorList>
    </citation>
    <scope>NUCLEOTIDE SEQUENCE [LARGE SCALE GENOMIC DNA]</scope>
    <source>
        <strain evidence="3 4">MSJ-40</strain>
    </source>
</reference>
<sequence>MVYIKKVILENFQSHKNTTLDLDKHLNVIVGPSDNGKSAIIRGIKWALYNEPSGDYFIREGEKDCSVTLIFNDGTKIKRYRSKSKNSYYLYDREGKETIFEGFGTTVPQEIIDKTGIKKILLDSDQSNSINIGEQLEGPFLLSEKTSTRASAIGRLVGVNIIDVALRDTLRDNRNLSINKKNIDEHINNLEEDLKQYEYLDDLIKKAKEIELLRNKVVEKNNKLDKLKSILNDLNDTKKEIDLIKEYLNKLIGIREVEILVKQLSTVIKKYIYIDSQHNRLNKIIKQKDESFEIIKALKNIDKANVNIEKLPLFNNKREKMIELQIKFSKGNGEISKYKNISNQLSQIENVELKVKDFQNKLNKLEKLNVIQEKLEKSKKSISIGKVYIDRLQNVDDIGLIYTNLKNKIDQYKKLDVIVNSYQSIGLEKSKENINIGKLNKTIKKSLEEYREILIKLEICPLCFSNIDNDTINHIISHYD</sequence>
<keyword evidence="4" id="KW-1185">Reference proteome</keyword>
<feature type="coiled-coil region" evidence="1">
    <location>
        <begin position="173"/>
        <end position="240"/>
    </location>
</feature>
<gene>
    <name evidence="3" type="ORF">KQI42_06460</name>
</gene>
<keyword evidence="1" id="KW-0175">Coiled coil</keyword>
<dbReference type="PANTHER" id="PTHR32114:SF2">
    <property type="entry name" value="ABC TRANSPORTER ABCH.3"/>
    <property type="match status" value="1"/>
</dbReference>